<reference evidence="1 2" key="1">
    <citation type="journal article" date="2016" name="Mol. Biol. Evol.">
        <title>Comparative Genomics of Early-Diverging Mushroom-Forming Fungi Provides Insights into the Origins of Lignocellulose Decay Capabilities.</title>
        <authorList>
            <person name="Nagy L.G."/>
            <person name="Riley R."/>
            <person name="Tritt A."/>
            <person name="Adam C."/>
            <person name="Daum C."/>
            <person name="Floudas D."/>
            <person name="Sun H."/>
            <person name="Yadav J.S."/>
            <person name="Pangilinan J."/>
            <person name="Larsson K.H."/>
            <person name="Matsuura K."/>
            <person name="Barry K."/>
            <person name="Labutti K."/>
            <person name="Kuo R."/>
            <person name="Ohm R.A."/>
            <person name="Bhattacharya S.S."/>
            <person name="Shirouzu T."/>
            <person name="Yoshinaga Y."/>
            <person name="Martin F.M."/>
            <person name="Grigoriev I.V."/>
            <person name="Hibbett D.S."/>
        </authorList>
    </citation>
    <scope>NUCLEOTIDE SEQUENCE [LARGE SCALE GENOMIC DNA]</scope>
    <source>
        <strain evidence="1 2">HHB12029</strain>
    </source>
</reference>
<evidence type="ECO:0000313" key="2">
    <source>
        <dbReference type="Proteomes" id="UP000077266"/>
    </source>
</evidence>
<keyword evidence="2" id="KW-1185">Reference proteome</keyword>
<dbReference type="InParanoid" id="A0A165CAE9"/>
<dbReference type="EMBL" id="KV426345">
    <property type="protein sequence ID" value="KZV82113.1"/>
    <property type="molecule type" value="Genomic_DNA"/>
</dbReference>
<dbReference type="AlphaFoldDB" id="A0A165CAE9"/>
<proteinExistence type="predicted"/>
<protein>
    <submittedName>
        <fullName evidence="1">Uncharacterized protein</fullName>
    </submittedName>
</protein>
<dbReference type="Proteomes" id="UP000077266">
    <property type="component" value="Unassembled WGS sequence"/>
</dbReference>
<sequence>MTSPPWTLRKVRIRTTSTRDADRLLTAVAQRLPGFPECTTHPSKEQSLPEPGDVAVFCVKRHITRYRDRMKTTAPPTMQNSFLCVSLDTKLNSGREWYRKTYTRIITIDAEEQTWKLVAYDFADKLQQYYGRDFLSVDDLLPNPESRRPTLPSFAEFSRGLSPPPAPFNSHTVTFSLTDSHLRRASLRRVLDTSSASRQLPALTSYPSSPRRSDDDDALEHLSFSAHTIH</sequence>
<accession>A0A165CAE9</accession>
<name>A0A165CAE9_EXIGL</name>
<gene>
    <name evidence="1" type="ORF">EXIGLDRAFT_778967</name>
</gene>
<evidence type="ECO:0000313" key="1">
    <source>
        <dbReference type="EMBL" id="KZV82113.1"/>
    </source>
</evidence>
<organism evidence="1 2">
    <name type="scientific">Exidia glandulosa HHB12029</name>
    <dbReference type="NCBI Taxonomy" id="1314781"/>
    <lineage>
        <taxon>Eukaryota</taxon>
        <taxon>Fungi</taxon>
        <taxon>Dikarya</taxon>
        <taxon>Basidiomycota</taxon>
        <taxon>Agaricomycotina</taxon>
        <taxon>Agaricomycetes</taxon>
        <taxon>Auriculariales</taxon>
        <taxon>Exidiaceae</taxon>
        <taxon>Exidia</taxon>
    </lineage>
</organism>